<evidence type="ECO:0000313" key="2">
    <source>
        <dbReference type="EMBL" id="UYG52389.1"/>
    </source>
</evidence>
<dbReference type="InterPro" id="IPR009562">
    <property type="entry name" value="DUF1178"/>
</dbReference>
<feature type="region of interest" description="Disordered" evidence="1">
    <location>
        <begin position="50"/>
        <end position="77"/>
    </location>
</feature>
<proteinExistence type="predicted"/>
<evidence type="ECO:0000313" key="3">
    <source>
        <dbReference type="Proteomes" id="UP001162800"/>
    </source>
</evidence>
<evidence type="ECO:0000256" key="1">
    <source>
        <dbReference type="SAM" id="MobiDB-lite"/>
    </source>
</evidence>
<dbReference type="Pfam" id="PF06676">
    <property type="entry name" value="DUF1178"/>
    <property type="match status" value="1"/>
</dbReference>
<protein>
    <submittedName>
        <fullName evidence="2">DUF1178 family protein</fullName>
    </submittedName>
</protein>
<gene>
    <name evidence="2" type="ORF">M9799_03865</name>
</gene>
<keyword evidence="3" id="KW-1185">Reference proteome</keyword>
<reference evidence="2" key="1">
    <citation type="submission" date="2022-09" db="EMBL/GenBank/DDBJ databases">
        <title>The complete genome of Acidovorax sp. 5MLIR.</title>
        <authorList>
            <person name="Liu L."/>
            <person name="Yue J."/>
            <person name="Yang F."/>
            <person name="Yuan J."/>
            <person name="Li L."/>
        </authorList>
    </citation>
    <scope>NUCLEOTIDE SEQUENCE</scope>
    <source>
        <strain evidence="2">5MLIR</strain>
    </source>
</reference>
<dbReference type="PIRSF" id="PIRSF032131">
    <property type="entry name" value="UCP032131"/>
    <property type="match status" value="1"/>
</dbReference>
<feature type="compositionally biased region" description="Low complexity" evidence="1">
    <location>
        <begin position="56"/>
        <end position="72"/>
    </location>
</feature>
<dbReference type="EMBL" id="CP106881">
    <property type="protein sequence ID" value="UYG52389.1"/>
    <property type="molecule type" value="Genomic_DNA"/>
</dbReference>
<dbReference type="RefSeq" id="WP_231044072.1">
    <property type="nucleotide sequence ID" value="NZ_CP106881.1"/>
</dbReference>
<accession>A0ABY6GBF5</accession>
<name>A0ABY6GBF5_9BURK</name>
<dbReference type="Proteomes" id="UP001162800">
    <property type="component" value="Chromosome"/>
</dbReference>
<organism evidence="2 3">
    <name type="scientific">Comamonas endophytica</name>
    <dbReference type="NCBI Taxonomy" id="2949090"/>
    <lineage>
        <taxon>Bacteria</taxon>
        <taxon>Pseudomonadati</taxon>
        <taxon>Pseudomonadota</taxon>
        <taxon>Betaproteobacteria</taxon>
        <taxon>Burkholderiales</taxon>
        <taxon>Comamonadaceae</taxon>
        <taxon>Comamonas</taxon>
    </lineage>
</organism>
<sequence>MKVLDLGCRHGHVFEGWFASEDDFQSQKGRGLVQCPLCGDVQIEKRPSAPRLNLGAAAPSAEAASTPAASTPMPAPSRQALQAAWLRASRELIAKTEDVGTRFAEEARRMHQGEVQTRAIRGQATVKEAAALLEEGIGVLPLALADGAKETLQ</sequence>